<evidence type="ECO:0000313" key="4">
    <source>
        <dbReference type="Proteomes" id="UP000756921"/>
    </source>
</evidence>
<dbReference type="OrthoDB" id="10485027at2759"/>
<evidence type="ECO:0000313" key="3">
    <source>
        <dbReference type="EMBL" id="KAF9729237.1"/>
    </source>
</evidence>
<sequence>MTHTSKGSSHPTQTAGFSNLHGTHRNTAATNPIVTVATSSTTLANTHSPSALNSLHGDINLPSATSTPAEASPDLTEHTSTKISLAFLGVILLILACLWIFFFGLPKYRKYLAKGRARRKTQASQRQWWDWIKVDREIPVRSQSFEVRQVRHLSETSTVLEEVAAMSPLRASGATTVGSWPMRSAPHQLGPVDLSTAMSFPPLSLSSPHPQSTPSGARHNRMRSYETYKNDLHQVYRHSDESDQFRNPYNSPTIFMGVEDAKVVRMQSASPDQVVVAKKEVRRFSFEYSIGDKADDGFEKAELRNNS</sequence>
<dbReference type="Proteomes" id="UP000756921">
    <property type="component" value="Unassembled WGS sequence"/>
</dbReference>
<dbReference type="AlphaFoldDB" id="A0A9P6G5J6"/>
<feature type="region of interest" description="Disordered" evidence="1">
    <location>
        <begin position="1"/>
        <end position="22"/>
    </location>
</feature>
<accession>A0A9P6G5J6</accession>
<keyword evidence="2" id="KW-0472">Membrane</keyword>
<feature type="region of interest" description="Disordered" evidence="1">
    <location>
        <begin position="55"/>
        <end position="74"/>
    </location>
</feature>
<name>A0A9P6G5J6_9PLEO</name>
<comment type="caution">
    <text evidence="3">The sequence shown here is derived from an EMBL/GenBank/DDBJ whole genome shotgun (WGS) entry which is preliminary data.</text>
</comment>
<dbReference type="EMBL" id="WJXW01000017">
    <property type="protein sequence ID" value="KAF9729237.1"/>
    <property type="molecule type" value="Genomic_DNA"/>
</dbReference>
<keyword evidence="2" id="KW-0812">Transmembrane</keyword>
<keyword evidence="4" id="KW-1185">Reference proteome</keyword>
<gene>
    <name evidence="3" type="ORF">PMIN01_12927</name>
</gene>
<evidence type="ECO:0000256" key="2">
    <source>
        <dbReference type="SAM" id="Phobius"/>
    </source>
</evidence>
<keyword evidence="2" id="KW-1133">Transmembrane helix</keyword>
<proteinExistence type="predicted"/>
<organism evidence="3 4">
    <name type="scientific">Paraphaeosphaeria minitans</name>
    <dbReference type="NCBI Taxonomy" id="565426"/>
    <lineage>
        <taxon>Eukaryota</taxon>
        <taxon>Fungi</taxon>
        <taxon>Dikarya</taxon>
        <taxon>Ascomycota</taxon>
        <taxon>Pezizomycotina</taxon>
        <taxon>Dothideomycetes</taxon>
        <taxon>Pleosporomycetidae</taxon>
        <taxon>Pleosporales</taxon>
        <taxon>Massarineae</taxon>
        <taxon>Didymosphaeriaceae</taxon>
        <taxon>Paraphaeosphaeria</taxon>
    </lineage>
</organism>
<protein>
    <submittedName>
        <fullName evidence="3">Uncharacterized protein</fullName>
    </submittedName>
</protein>
<feature type="transmembrane region" description="Helical" evidence="2">
    <location>
        <begin position="83"/>
        <end position="105"/>
    </location>
</feature>
<evidence type="ECO:0000256" key="1">
    <source>
        <dbReference type="SAM" id="MobiDB-lite"/>
    </source>
</evidence>
<reference evidence="3" key="1">
    <citation type="journal article" date="2020" name="Mol. Plant Microbe Interact.">
        <title>Genome Sequence of the Biocontrol Agent Coniothyrium minitans strain Conio (IMI 134523).</title>
        <authorList>
            <person name="Patel D."/>
            <person name="Shittu T.A."/>
            <person name="Baroncelli R."/>
            <person name="Muthumeenakshi S."/>
            <person name="Osborne T.H."/>
            <person name="Janganan T.K."/>
            <person name="Sreenivasaprasad S."/>
        </authorList>
    </citation>
    <scope>NUCLEOTIDE SEQUENCE</scope>
    <source>
        <strain evidence="3">Conio</strain>
    </source>
</reference>